<accession>A0A382EYB6</accession>
<dbReference type="EMBL" id="UINC01046725">
    <property type="protein sequence ID" value="SVB55104.1"/>
    <property type="molecule type" value="Genomic_DNA"/>
</dbReference>
<sequence>MDTSNRKKFIEFLARNKSAAEFFINHISEYSNILDMNFIDQHANKLHWFYLSKNKSLPWSEALIERYKDKWRWGEYGLSFNKSLPWSEALIERYADKWDWLYLTSATRKVFNSWTKQEIGAALERIRSAFGLPVSGKL</sequence>
<evidence type="ECO:0000313" key="1">
    <source>
        <dbReference type="EMBL" id="SVB55104.1"/>
    </source>
</evidence>
<reference evidence="1" key="1">
    <citation type="submission" date="2018-05" db="EMBL/GenBank/DDBJ databases">
        <authorList>
            <person name="Lanie J.A."/>
            <person name="Ng W.-L."/>
            <person name="Kazmierczak K.M."/>
            <person name="Andrzejewski T.M."/>
            <person name="Davidsen T.M."/>
            <person name="Wayne K.J."/>
            <person name="Tettelin H."/>
            <person name="Glass J.I."/>
            <person name="Rusch D."/>
            <person name="Podicherti R."/>
            <person name="Tsui H.-C.T."/>
            <person name="Winkler M.E."/>
        </authorList>
    </citation>
    <scope>NUCLEOTIDE SEQUENCE</scope>
</reference>
<gene>
    <name evidence="1" type="ORF">METZ01_LOCUS207958</name>
</gene>
<dbReference type="AlphaFoldDB" id="A0A382EYB6"/>
<proteinExistence type="predicted"/>
<name>A0A382EYB6_9ZZZZ</name>
<organism evidence="1">
    <name type="scientific">marine metagenome</name>
    <dbReference type="NCBI Taxonomy" id="408172"/>
    <lineage>
        <taxon>unclassified sequences</taxon>
        <taxon>metagenomes</taxon>
        <taxon>ecological metagenomes</taxon>
    </lineage>
</organism>
<protein>
    <submittedName>
        <fullName evidence="1">Uncharacterized protein</fullName>
    </submittedName>
</protein>